<dbReference type="AlphaFoldDB" id="A0A6C0HG22"/>
<protein>
    <submittedName>
        <fullName evidence="1">Uncharacterized protein</fullName>
    </submittedName>
</protein>
<dbReference type="EMBL" id="MN739948">
    <property type="protein sequence ID" value="QHT79347.1"/>
    <property type="molecule type" value="Genomic_DNA"/>
</dbReference>
<evidence type="ECO:0000313" key="1">
    <source>
        <dbReference type="EMBL" id="QHT79347.1"/>
    </source>
</evidence>
<name>A0A6C0HG22_9ZZZZ</name>
<accession>A0A6C0HG22</accession>
<proteinExistence type="predicted"/>
<organism evidence="1">
    <name type="scientific">viral metagenome</name>
    <dbReference type="NCBI Taxonomy" id="1070528"/>
    <lineage>
        <taxon>unclassified sequences</taxon>
        <taxon>metagenomes</taxon>
        <taxon>organismal metagenomes</taxon>
    </lineage>
</organism>
<reference evidence="1" key="1">
    <citation type="journal article" date="2020" name="Nature">
        <title>Giant virus diversity and host interactions through global metagenomics.</title>
        <authorList>
            <person name="Schulz F."/>
            <person name="Roux S."/>
            <person name="Paez-Espino D."/>
            <person name="Jungbluth S."/>
            <person name="Walsh D.A."/>
            <person name="Denef V.J."/>
            <person name="McMahon K.D."/>
            <person name="Konstantinidis K.T."/>
            <person name="Eloe-Fadrosh E.A."/>
            <person name="Kyrpides N.C."/>
            <person name="Woyke T."/>
        </authorList>
    </citation>
    <scope>NUCLEOTIDE SEQUENCE</scope>
    <source>
        <strain evidence="1">GVMAG-M-3300023179-99</strain>
    </source>
</reference>
<sequence>MYRRRTTLPPQKKADVISKVAYSREENKQSVLLSNTELKLNVSNNPRKIHCSVCICIVMNTDDELDIVSNNLSCLQSLFEKSFIVFVIDSESSLVEWSTRHENSLTIQTTFTEEHAKRNLYLKFVHDNKLSFNYMMVIDPLISLKTPLKPESFDFFRKNTEFNAMFANQTYKYYDIESLVDDKKQVYRIDDMEVKQKKIKQYQVHIPKNSGLIPVNSAFGGFAVYKTAVLDTGNKYTTDNHISFNLNISKAYSKMFIDSSFIIETNPNNSFLYEK</sequence>